<feature type="transmembrane region" description="Helical" evidence="2">
    <location>
        <begin position="841"/>
        <end position="864"/>
    </location>
</feature>
<feature type="transmembrane region" description="Helical" evidence="2">
    <location>
        <begin position="390"/>
        <end position="412"/>
    </location>
</feature>
<feature type="compositionally biased region" description="Basic and acidic residues" evidence="1">
    <location>
        <begin position="329"/>
        <end position="340"/>
    </location>
</feature>
<dbReference type="AlphaFoldDB" id="A0A7S1U5X2"/>
<keyword evidence="2" id="KW-1133">Transmembrane helix</keyword>
<feature type="region of interest" description="Disordered" evidence="1">
    <location>
        <begin position="152"/>
        <end position="239"/>
    </location>
</feature>
<feature type="region of interest" description="Disordered" evidence="1">
    <location>
        <begin position="280"/>
        <end position="355"/>
    </location>
</feature>
<sequence>MELHRRLPGLFGQDKDSPKAQPPAEETTKAPPLAEETKELHWEPAPTPAPEPEPEPEPEPWLTPHGLVVPDVDEPEERPSAPQERPSTASAPAEPASAERSTDVSGPASVAGTEPDAYQGYSPLAFAMNNKAGRAKSRAFFAAKIREEERERARRLYEMQSGSMRRSSQSPPPSMRSQNQHEPSPQEETKEPSKPAAAKPAAAVVPVVAVAPTPEAAENEEVLSSSGRETGHMRQDSGLTELYGASFSEKEARRQQEMEAARNNKFDEDMYLRKRRLPFESTNGDDLHRGFEEKEASTPDTEPFDTTYGLRQRNGRQAPLENPPEDEEQLLRQQEEEEHQRHLRHHEHDRDDDEGGLKVILEAATESNVESIVEIGAICCLSGRMPGVSIFYALILFVVVAIASGVLMTAAVSSYEGVPCEEHAECLEGSFCTIDDTLGTCTSCVVRKTEPYEFYIFFKDIFNPDDRPMPEFTDGDRDPTTGLLSDFNSLENPEDFNYLCPKFLEDPNECNDRCEAPIRDESDDRCLASQYLTYFSVDEPATLVVAVFTILFFALLSRQQQQQSLLAFFYMRHPVQYKPLKELSRRMKKKKRAYEKAKGPPRRTGAIEDKGVDELEMPPDVLSDDGILDDIVNPIDDDASSAPSEGTIEAKYKNYQLIMTTYSGAVAQMALQTVAVPLMRIALFMELISLRTAILVSTVTIMFANATILDFLVNSLAVLFVLDLDEMLFVAVNQSFPGIVDTYIKNHQDAELEAHRKEIIREKRVAAHRAGVPFHKLRLELRELDHGFQPTLPEIHLTSFETNLLRAACMVHSLSIFLYCMDALQAPNSFCFLSAEEFLRYVLGTGITMLYLEVIFFTMIHYTYSYYQEGNSMSLLPFFLLGNALFEVGQFLAVLIFQLAVFEVLKA</sequence>
<feature type="compositionally biased region" description="Low complexity" evidence="1">
    <location>
        <begin position="84"/>
        <end position="99"/>
    </location>
</feature>
<proteinExistence type="predicted"/>
<dbReference type="EMBL" id="HBGJ01022745">
    <property type="protein sequence ID" value="CAD9256283.1"/>
    <property type="molecule type" value="Transcribed_RNA"/>
</dbReference>
<protein>
    <submittedName>
        <fullName evidence="3">Uncharacterized protein</fullName>
    </submittedName>
</protein>
<feature type="transmembrane region" description="Helical" evidence="2">
    <location>
        <begin position="693"/>
        <end position="722"/>
    </location>
</feature>
<feature type="compositionally biased region" description="Low complexity" evidence="1">
    <location>
        <begin position="194"/>
        <end position="216"/>
    </location>
</feature>
<feature type="compositionally biased region" description="Basic and acidic residues" evidence="1">
    <location>
        <begin position="285"/>
        <end position="297"/>
    </location>
</feature>
<feature type="compositionally biased region" description="Low complexity" evidence="1">
    <location>
        <begin position="159"/>
        <end position="169"/>
    </location>
</feature>
<feature type="region of interest" description="Disordered" evidence="1">
    <location>
        <begin position="1"/>
        <end position="120"/>
    </location>
</feature>
<evidence type="ECO:0000313" key="3">
    <source>
        <dbReference type="EMBL" id="CAD9256283.1"/>
    </source>
</evidence>
<evidence type="ECO:0000256" key="2">
    <source>
        <dbReference type="SAM" id="Phobius"/>
    </source>
</evidence>
<reference evidence="3" key="1">
    <citation type="submission" date="2021-01" db="EMBL/GenBank/DDBJ databases">
        <authorList>
            <person name="Corre E."/>
            <person name="Pelletier E."/>
            <person name="Niang G."/>
            <person name="Scheremetjew M."/>
            <person name="Finn R."/>
            <person name="Kale V."/>
            <person name="Holt S."/>
            <person name="Cochrane G."/>
            <person name="Meng A."/>
            <person name="Brown T."/>
            <person name="Cohen L."/>
        </authorList>
    </citation>
    <scope>NUCLEOTIDE SEQUENCE</scope>
    <source>
        <strain evidence="3">CCMP2877</strain>
    </source>
</reference>
<keyword evidence="2" id="KW-0472">Membrane</keyword>
<keyword evidence="2" id="KW-0812">Transmembrane</keyword>
<evidence type="ECO:0000256" key="1">
    <source>
        <dbReference type="SAM" id="MobiDB-lite"/>
    </source>
</evidence>
<organism evidence="3">
    <name type="scientific">Phaeomonas parva</name>
    <dbReference type="NCBI Taxonomy" id="124430"/>
    <lineage>
        <taxon>Eukaryota</taxon>
        <taxon>Sar</taxon>
        <taxon>Stramenopiles</taxon>
        <taxon>Ochrophyta</taxon>
        <taxon>Pinguiophyceae</taxon>
        <taxon>Pinguiochrysidales</taxon>
        <taxon>Pinguiochrysidaceae</taxon>
        <taxon>Phaeomonas</taxon>
    </lineage>
</organism>
<gene>
    <name evidence="3" type="ORF">PPAR1163_LOCUS14654</name>
</gene>
<name>A0A7S1U5X2_9STRA</name>
<accession>A0A7S1U5X2</accession>
<feature type="transmembrane region" description="Helical" evidence="2">
    <location>
        <begin position="884"/>
        <end position="905"/>
    </location>
</feature>